<protein>
    <submittedName>
        <fullName evidence="3">Uncharacterized protein</fullName>
    </submittedName>
</protein>
<dbReference type="AlphaFoldDB" id="A0ABD3TCP5"/>
<comment type="caution">
    <text evidence="3">The sequence shown here is derived from an EMBL/GenBank/DDBJ whole genome shotgun (WGS) entry which is preliminary data.</text>
</comment>
<dbReference type="PANTHER" id="PTHR11926">
    <property type="entry name" value="GLUCOSYL/GLUCURONOSYL TRANSFERASES"/>
    <property type="match status" value="1"/>
</dbReference>
<comment type="similarity">
    <text evidence="1">Belongs to the UDP-glycosyltransferase family.</text>
</comment>
<keyword evidence="4" id="KW-1185">Reference proteome</keyword>
<evidence type="ECO:0000313" key="3">
    <source>
        <dbReference type="EMBL" id="KAL3833988.1"/>
    </source>
</evidence>
<gene>
    <name evidence="3" type="ORF">ACJIZ3_008724</name>
</gene>
<dbReference type="FunFam" id="3.40.50.2000:FF:000040">
    <property type="entry name" value="UDP-glycosyltransferase 76C1"/>
    <property type="match status" value="1"/>
</dbReference>
<dbReference type="InterPro" id="IPR002213">
    <property type="entry name" value="UDP_glucos_trans"/>
</dbReference>
<dbReference type="Proteomes" id="UP001634393">
    <property type="component" value="Unassembled WGS sequence"/>
</dbReference>
<dbReference type="PANTHER" id="PTHR11926:SF1464">
    <property type="entry name" value="UDP-GLYCOSYLTRANSFERASE 76B1-LIKE"/>
    <property type="match status" value="1"/>
</dbReference>
<dbReference type="GO" id="GO:0035251">
    <property type="term" value="F:UDP-glucosyltransferase activity"/>
    <property type="evidence" value="ECO:0007669"/>
    <property type="project" value="UniProtKB-ARBA"/>
</dbReference>
<dbReference type="Pfam" id="PF00201">
    <property type="entry name" value="UDPGT"/>
    <property type="match status" value="1"/>
</dbReference>
<name>A0ABD3TCP5_9LAMI</name>
<dbReference type="CDD" id="cd03784">
    <property type="entry name" value="GT1_Gtf-like"/>
    <property type="match status" value="1"/>
</dbReference>
<proteinExistence type="inferred from homology"/>
<dbReference type="EMBL" id="JBJXBP010000004">
    <property type="protein sequence ID" value="KAL3833988.1"/>
    <property type="molecule type" value="Genomic_DNA"/>
</dbReference>
<accession>A0ABD3TCP5</accession>
<dbReference type="SUPFAM" id="SSF53756">
    <property type="entry name" value="UDP-Glycosyltransferase/glycogen phosphorylase"/>
    <property type="match status" value="1"/>
</dbReference>
<reference evidence="3 4" key="1">
    <citation type="submission" date="2024-12" db="EMBL/GenBank/DDBJ databases">
        <title>The unique morphological basis and parallel evolutionary history of personate flowers in Penstemon.</title>
        <authorList>
            <person name="Depatie T.H."/>
            <person name="Wessinger C.A."/>
        </authorList>
    </citation>
    <scope>NUCLEOTIDE SEQUENCE [LARGE SCALE GENOMIC DNA]</scope>
    <source>
        <strain evidence="3">WTNN_2</strain>
        <tissue evidence="3">Leaf</tissue>
    </source>
</reference>
<evidence type="ECO:0000256" key="1">
    <source>
        <dbReference type="ARBA" id="ARBA00009995"/>
    </source>
</evidence>
<evidence type="ECO:0000256" key="2">
    <source>
        <dbReference type="ARBA" id="ARBA00022679"/>
    </source>
</evidence>
<dbReference type="FunFam" id="3.40.50.2000:FF:000120">
    <property type="entry name" value="UDP-glycosyltransferase 76C1"/>
    <property type="match status" value="1"/>
</dbReference>
<organism evidence="3 4">
    <name type="scientific">Penstemon smallii</name>
    <dbReference type="NCBI Taxonomy" id="265156"/>
    <lineage>
        <taxon>Eukaryota</taxon>
        <taxon>Viridiplantae</taxon>
        <taxon>Streptophyta</taxon>
        <taxon>Embryophyta</taxon>
        <taxon>Tracheophyta</taxon>
        <taxon>Spermatophyta</taxon>
        <taxon>Magnoliopsida</taxon>
        <taxon>eudicotyledons</taxon>
        <taxon>Gunneridae</taxon>
        <taxon>Pentapetalae</taxon>
        <taxon>asterids</taxon>
        <taxon>lamiids</taxon>
        <taxon>Lamiales</taxon>
        <taxon>Plantaginaceae</taxon>
        <taxon>Cheloneae</taxon>
        <taxon>Penstemon</taxon>
    </lineage>
</organism>
<evidence type="ECO:0000313" key="4">
    <source>
        <dbReference type="Proteomes" id="UP001634393"/>
    </source>
</evidence>
<keyword evidence="2" id="KW-0808">Transferase</keyword>
<dbReference type="Gene3D" id="3.40.50.2000">
    <property type="entry name" value="Glycogen Phosphorylase B"/>
    <property type="match status" value="2"/>
</dbReference>
<sequence length="464" mass="52616">MQRKIKESMDNQGTTSILQNRIVLFPLPFQGHINPMFQLANILHSRGFNISIIHTKFNFPNPSKYPHFTFHQISDGLLESGVPISDPVLIIKFLNSNIVEPFRECLDRLMFDYHVECVITDANWFFTQAIADRVNLPRIVLRTSSICSFLAFASLSLFRDKGYFSNIDSNADAPIEEFPPLKIKDIPQIETSNSEDVFQVIGAMVEQTKKSSALIFNTFSELEEPDLPKLHNQFPVPTFTIGPFHKFFSASTTSLLTQDMNSISFLDKQEPKSVLYVSFGSVASMDAQKLQEVALGLANSKQPFLWAIRPGLVQGSEWIETLPNELLETLSKQGYVVKWAPQQEVLSHFAIGGFWTHNGWNSTLESICEGVPMICSPFFGDQMVNSRYVSDVWKIGIKLEKGLERDEIENAIRRLMVEKEGDEMRQRILCLKEKIDVCLKPGGSSYQSLEKMVDFITSFRSSTA</sequence>